<dbReference type="SMART" id="SM00448">
    <property type="entry name" value="REC"/>
    <property type="match status" value="1"/>
</dbReference>
<dbReference type="SUPFAM" id="SSF52172">
    <property type="entry name" value="CheY-like"/>
    <property type="match status" value="1"/>
</dbReference>
<evidence type="ECO:0000313" key="4">
    <source>
        <dbReference type="EMBL" id="WNZ27956.1"/>
    </source>
</evidence>
<keyword evidence="1 2" id="KW-0597">Phosphoprotein</keyword>
<dbReference type="AlphaFoldDB" id="A0AA96WRD6"/>
<evidence type="ECO:0000259" key="3">
    <source>
        <dbReference type="PROSITE" id="PS50110"/>
    </source>
</evidence>
<protein>
    <submittedName>
        <fullName evidence="4">Response regulator</fullName>
    </submittedName>
</protein>
<organism evidence="4">
    <name type="scientific">Leptolyngbya sp. NK1-12</name>
    <dbReference type="NCBI Taxonomy" id="2547451"/>
    <lineage>
        <taxon>Bacteria</taxon>
        <taxon>Bacillati</taxon>
        <taxon>Cyanobacteriota</taxon>
        <taxon>Cyanophyceae</taxon>
        <taxon>Leptolyngbyales</taxon>
        <taxon>Leptolyngbyaceae</taxon>
        <taxon>Leptolyngbya group</taxon>
        <taxon>Leptolyngbya</taxon>
    </lineage>
</organism>
<evidence type="ECO:0000256" key="2">
    <source>
        <dbReference type="PROSITE-ProRule" id="PRU00169"/>
    </source>
</evidence>
<dbReference type="PANTHER" id="PTHR44591">
    <property type="entry name" value="STRESS RESPONSE REGULATOR PROTEIN 1"/>
    <property type="match status" value="1"/>
</dbReference>
<name>A0AA96WRD6_9CYAN</name>
<dbReference type="InterPro" id="IPR011006">
    <property type="entry name" value="CheY-like_superfamily"/>
</dbReference>
<dbReference type="InterPro" id="IPR050595">
    <property type="entry name" value="Bact_response_regulator"/>
</dbReference>
<gene>
    <name evidence="4" type="ORF">HJG54_29670</name>
</gene>
<feature type="domain" description="Response regulatory" evidence="3">
    <location>
        <begin position="11"/>
        <end position="127"/>
    </location>
</feature>
<dbReference type="PANTHER" id="PTHR44591:SF23">
    <property type="entry name" value="CHEY SUBFAMILY"/>
    <property type="match status" value="1"/>
</dbReference>
<dbReference type="InterPro" id="IPR001789">
    <property type="entry name" value="Sig_transdc_resp-reg_receiver"/>
</dbReference>
<dbReference type="Gene3D" id="3.40.50.2300">
    <property type="match status" value="1"/>
</dbReference>
<dbReference type="PROSITE" id="PS50110">
    <property type="entry name" value="RESPONSE_REGULATORY"/>
    <property type="match status" value="1"/>
</dbReference>
<accession>A0AA96WRD6</accession>
<dbReference type="EMBL" id="CP053587">
    <property type="protein sequence ID" value="WNZ27956.1"/>
    <property type="molecule type" value="Genomic_DNA"/>
</dbReference>
<evidence type="ECO:0000256" key="1">
    <source>
        <dbReference type="ARBA" id="ARBA00022553"/>
    </source>
</evidence>
<sequence length="134" mass="14868">MAVRSSLSGLRVLLVDDDVDSGEFLTLGLELYRIEVHFVRSAREALEAFVRLRPDILISDIAMPGEDGYSLIRKITQLEASQTRTTPAIAVTALPDDRWKALSMGYDAFLRKPIDLKVLVDTIAELAVHSRLSA</sequence>
<dbReference type="GO" id="GO:0000160">
    <property type="term" value="P:phosphorelay signal transduction system"/>
    <property type="evidence" value="ECO:0007669"/>
    <property type="project" value="InterPro"/>
</dbReference>
<proteinExistence type="predicted"/>
<dbReference type="Pfam" id="PF00072">
    <property type="entry name" value="Response_reg"/>
    <property type="match status" value="1"/>
</dbReference>
<reference evidence="4" key="1">
    <citation type="submission" date="2020-05" db="EMBL/GenBank/DDBJ databases">
        <authorList>
            <person name="Zhu T."/>
            <person name="Keshari N."/>
            <person name="Lu X."/>
        </authorList>
    </citation>
    <scope>NUCLEOTIDE SEQUENCE</scope>
    <source>
        <strain evidence="4">NK1-12</strain>
    </source>
</reference>
<feature type="modified residue" description="4-aspartylphosphate" evidence="2">
    <location>
        <position position="60"/>
    </location>
</feature>